<dbReference type="InterPro" id="IPR007445">
    <property type="entry name" value="PilO"/>
</dbReference>
<dbReference type="Pfam" id="PF04350">
    <property type="entry name" value="PilO"/>
    <property type="match status" value="1"/>
</dbReference>
<keyword evidence="1" id="KW-1133">Transmembrane helix</keyword>
<feature type="transmembrane region" description="Helical" evidence="1">
    <location>
        <begin position="12"/>
        <end position="32"/>
    </location>
</feature>
<sequence length="175" mass="19385">MKDTNFRRQLLTRVALSIAIIAAIVAGILFMGRDIKVKGDYIFSTRAGLHSRLNSISQLSQLKVLSDEAEPYLAKLTQALPQRDALLSVRTSTENIARRYDLGYSFNFTGDESDISSGLKAIKFHMSAQGSYQNIINFINAIESIPYFITMTNIDIASQGSKYNATIGGEIYFNG</sequence>
<evidence type="ECO:0000313" key="2">
    <source>
        <dbReference type="EMBL" id="OGE84683.1"/>
    </source>
</evidence>
<name>A0A1F5P493_9BACT</name>
<comment type="caution">
    <text evidence="2">The sequence shown here is derived from an EMBL/GenBank/DDBJ whole genome shotgun (WGS) entry which is preliminary data.</text>
</comment>
<dbReference type="Proteomes" id="UP000176339">
    <property type="component" value="Unassembled WGS sequence"/>
</dbReference>
<keyword evidence="1" id="KW-0812">Transmembrane</keyword>
<dbReference type="AlphaFoldDB" id="A0A1F5P493"/>
<reference evidence="2 3" key="1">
    <citation type="journal article" date="2016" name="Nat. Commun.">
        <title>Thousands of microbial genomes shed light on interconnected biogeochemical processes in an aquifer system.</title>
        <authorList>
            <person name="Anantharaman K."/>
            <person name="Brown C.T."/>
            <person name="Hug L.A."/>
            <person name="Sharon I."/>
            <person name="Castelle C.J."/>
            <person name="Probst A.J."/>
            <person name="Thomas B.C."/>
            <person name="Singh A."/>
            <person name="Wilkins M.J."/>
            <person name="Karaoz U."/>
            <person name="Brodie E.L."/>
            <person name="Williams K.H."/>
            <person name="Hubbard S.S."/>
            <person name="Banfield J.F."/>
        </authorList>
    </citation>
    <scope>NUCLEOTIDE SEQUENCE [LARGE SCALE GENOMIC DNA]</scope>
</reference>
<dbReference type="Gene3D" id="3.30.70.60">
    <property type="match status" value="1"/>
</dbReference>
<proteinExistence type="predicted"/>
<protein>
    <recommendedName>
        <fullName evidence="4">Type 4 fimbrial biogenesis protein PilO</fullName>
    </recommendedName>
</protein>
<evidence type="ECO:0008006" key="4">
    <source>
        <dbReference type="Google" id="ProtNLM"/>
    </source>
</evidence>
<dbReference type="EMBL" id="MFEN01000001">
    <property type="protein sequence ID" value="OGE84683.1"/>
    <property type="molecule type" value="Genomic_DNA"/>
</dbReference>
<gene>
    <name evidence="2" type="ORF">A2846_04150</name>
</gene>
<keyword evidence="1" id="KW-0472">Membrane</keyword>
<dbReference type="GO" id="GO:0043107">
    <property type="term" value="P:type IV pilus-dependent motility"/>
    <property type="evidence" value="ECO:0007669"/>
    <property type="project" value="InterPro"/>
</dbReference>
<accession>A0A1F5P493</accession>
<evidence type="ECO:0000313" key="3">
    <source>
        <dbReference type="Proteomes" id="UP000176339"/>
    </source>
</evidence>
<organism evidence="2 3">
    <name type="scientific">Candidatus Doudnabacteria bacterium RIFCSPHIGHO2_01_FULL_49_9</name>
    <dbReference type="NCBI Taxonomy" id="1817827"/>
    <lineage>
        <taxon>Bacteria</taxon>
        <taxon>Candidatus Doudnaibacteriota</taxon>
    </lineage>
</organism>
<evidence type="ECO:0000256" key="1">
    <source>
        <dbReference type="SAM" id="Phobius"/>
    </source>
</evidence>
<dbReference type="InterPro" id="IPR014717">
    <property type="entry name" value="Transl_elong_EF1B/ribsomal_bS6"/>
</dbReference>
<dbReference type="GO" id="GO:0043683">
    <property type="term" value="P:type IV pilus assembly"/>
    <property type="evidence" value="ECO:0007669"/>
    <property type="project" value="InterPro"/>
</dbReference>